<protein>
    <submittedName>
        <fullName evidence="3">Uncharacterized protein</fullName>
    </submittedName>
</protein>
<evidence type="ECO:0000313" key="3">
    <source>
        <dbReference type="EMBL" id="TMW80493.1"/>
    </source>
</evidence>
<keyword evidence="2" id="KW-0812">Transmembrane</keyword>
<gene>
    <name evidence="3" type="ORF">EJD97_019161</name>
</gene>
<feature type="compositionally biased region" description="Polar residues" evidence="1">
    <location>
        <begin position="141"/>
        <end position="151"/>
    </location>
</feature>
<feature type="transmembrane region" description="Helical" evidence="2">
    <location>
        <begin position="88"/>
        <end position="109"/>
    </location>
</feature>
<accession>A0A6N2AKI7</accession>
<feature type="region of interest" description="Disordered" evidence="1">
    <location>
        <begin position="141"/>
        <end position="187"/>
    </location>
</feature>
<reference evidence="3" key="1">
    <citation type="submission" date="2019-05" db="EMBL/GenBank/DDBJ databases">
        <title>The de novo reference genome and transcriptome assemblies of the wild tomato species Solanum chilense.</title>
        <authorList>
            <person name="Stam R."/>
            <person name="Nosenko T."/>
            <person name="Hoerger A.C."/>
            <person name="Stephan W."/>
            <person name="Seidel M.A."/>
            <person name="Kuhn J.M.M."/>
            <person name="Haberer G."/>
            <person name="Tellier A."/>
        </authorList>
    </citation>
    <scope>NUCLEOTIDE SEQUENCE</scope>
    <source>
        <tissue evidence="3">Mature leaves</tissue>
    </source>
</reference>
<dbReference type="EMBL" id="RXGB01053765">
    <property type="protein sequence ID" value="TMW80493.1"/>
    <property type="molecule type" value="Genomic_DNA"/>
</dbReference>
<dbReference type="AlphaFoldDB" id="A0A6N2AKI7"/>
<proteinExistence type="predicted"/>
<evidence type="ECO:0000256" key="1">
    <source>
        <dbReference type="SAM" id="MobiDB-lite"/>
    </source>
</evidence>
<keyword evidence="2" id="KW-1133">Transmembrane helix</keyword>
<comment type="caution">
    <text evidence="3">The sequence shown here is derived from an EMBL/GenBank/DDBJ whole genome shotgun (WGS) entry which is preliminary data.</text>
</comment>
<feature type="transmembrane region" description="Helical" evidence="2">
    <location>
        <begin position="47"/>
        <end position="67"/>
    </location>
</feature>
<name>A0A6N2AKI7_SOLCI</name>
<keyword evidence="2" id="KW-0472">Membrane</keyword>
<evidence type="ECO:0000256" key="2">
    <source>
        <dbReference type="SAM" id="Phobius"/>
    </source>
</evidence>
<sequence>MVLCAYHFKVKLQKAVNFLISTKTKFLFDIISTVFQVGRYMFYEDDLSVLVFISNLFSIFIIFLYLYPFGQHHRMRAKRMMKKIVKRSIYGFLVLLYLKRMFETAYLPFPLPGCVFPLIPAILGACLIVFGYNNRTIIPTTSTNHSTSTAPNEEPDIKLELKPESESESESESGWESDEQGDKEKIL</sequence>
<organism evidence="3">
    <name type="scientific">Solanum chilense</name>
    <name type="common">Tomato</name>
    <name type="synonym">Lycopersicon chilense</name>
    <dbReference type="NCBI Taxonomy" id="4083"/>
    <lineage>
        <taxon>Eukaryota</taxon>
        <taxon>Viridiplantae</taxon>
        <taxon>Streptophyta</taxon>
        <taxon>Embryophyta</taxon>
        <taxon>Tracheophyta</taxon>
        <taxon>Spermatophyta</taxon>
        <taxon>Magnoliopsida</taxon>
        <taxon>eudicotyledons</taxon>
        <taxon>Gunneridae</taxon>
        <taxon>Pentapetalae</taxon>
        <taxon>asterids</taxon>
        <taxon>lamiids</taxon>
        <taxon>Solanales</taxon>
        <taxon>Solanaceae</taxon>
        <taxon>Solanoideae</taxon>
        <taxon>Solaneae</taxon>
        <taxon>Solanum</taxon>
        <taxon>Solanum subgen. Lycopersicon</taxon>
    </lineage>
</organism>
<feature type="compositionally biased region" description="Acidic residues" evidence="1">
    <location>
        <begin position="166"/>
        <end position="179"/>
    </location>
</feature>
<feature type="transmembrane region" description="Helical" evidence="2">
    <location>
        <begin position="115"/>
        <end position="132"/>
    </location>
</feature>
<feature type="compositionally biased region" description="Basic and acidic residues" evidence="1">
    <location>
        <begin position="155"/>
        <end position="165"/>
    </location>
</feature>